<dbReference type="AlphaFoldDB" id="A0A401VW98"/>
<dbReference type="InterPro" id="IPR050336">
    <property type="entry name" value="Chromosome_partition/occlusion"/>
</dbReference>
<evidence type="ECO:0000256" key="1">
    <source>
        <dbReference type="SAM" id="MobiDB-lite"/>
    </source>
</evidence>
<gene>
    <name evidence="3" type="primary">novG_1</name>
    <name evidence="3" type="ORF">GKJPGBOP_01010</name>
</gene>
<reference evidence="3 4" key="1">
    <citation type="submission" date="2018-11" db="EMBL/GenBank/DDBJ databases">
        <title>Whole genome sequence of Streptomyces paromomycinus NBRC 15454(T).</title>
        <authorList>
            <person name="Komaki H."/>
            <person name="Tamura T."/>
        </authorList>
    </citation>
    <scope>NUCLEOTIDE SEQUENCE [LARGE SCALE GENOMIC DNA]</scope>
    <source>
        <strain evidence="3 4">NBRC 15454</strain>
    </source>
</reference>
<dbReference type="InterPro" id="IPR003115">
    <property type="entry name" value="ParB_N"/>
</dbReference>
<feature type="compositionally biased region" description="Low complexity" evidence="1">
    <location>
        <begin position="357"/>
        <end position="371"/>
    </location>
</feature>
<dbReference type="SUPFAM" id="SSF110849">
    <property type="entry name" value="ParB/Sulfiredoxin"/>
    <property type="match status" value="1"/>
</dbReference>
<proteinExistence type="predicted"/>
<organism evidence="3 4">
    <name type="scientific">Streptomyces paromomycinus</name>
    <name type="common">Streptomyces rimosus subsp. paromomycinus</name>
    <dbReference type="NCBI Taxonomy" id="92743"/>
    <lineage>
        <taxon>Bacteria</taxon>
        <taxon>Bacillati</taxon>
        <taxon>Actinomycetota</taxon>
        <taxon>Actinomycetes</taxon>
        <taxon>Kitasatosporales</taxon>
        <taxon>Streptomycetaceae</taxon>
        <taxon>Streptomyces</taxon>
    </lineage>
</organism>
<dbReference type="Gene3D" id="3.90.1530.10">
    <property type="entry name" value="Conserved hypothetical protein from pyrococcus furiosus pfu- 392566-001, ParB domain"/>
    <property type="match status" value="1"/>
</dbReference>
<name>A0A401VW98_STREY</name>
<accession>A0A401VW98</accession>
<dbReference type="SMART" id="SM00470">
    <property type="entry name" value="ParB"/>
    <property type="match status" value="1"/>
</dbReference>
<comment type="caution">
    <text evidence="3">The sequence shown here is derived from an EMBL/GenBank/DDBJ whole genome shotgun (WGS) entry which is preliminary data.</text>
</comment>
<evidence type="ECO:0000259" key="2">
    <source>
        <dbReference type="SMART" id="SM00470"/>
    </source>
</evidence>
<feature type="compositionally biased region" description="Basic and acidic residues" evidence="1">
    <location>
        <begin position="176"/>
        <end position="197"/>
    </location>
</feature>
<dbReference type="GO" id="GO:0005694">
    <property type="term" value="C:chromosome"/>
    <property type="evidence" value="ECO:0007669"/>
    <property type="project" value="TreeGrafter"/>
</dbReference>
<dbReference type="PANTHER" id="PTHR33375:SF1">
    <property type="entry name" value="CHROMOSOME-PARTITIONING PROTEIN PARB-RELATED"/>
    <property type="match status" value="1"/>
</dbReference>
<dbReference type="RefSeq" id="WP_125052223.1">
    <property type="nucleotide sequence ID" value="NZ_BHZD01000001.1"/>
</dbReference>
<dbReference type="CDD" id="cd16387">
    <property type="entry name" value="ParB_N_Srx"/>
    <property type="match status" value="1"/>
</dbReference>
<protein>
    <submittedName>
        <fullName evidence="3">Transcriptional regulator NovG</fullName>
    </submittedName>
</protein>
<feature type="region of interest" description="Disordered" evidence="1">
    <location>
        <begin position="237"/>
        <end position="264"/>
    </location>
</feature>
<dbReference type="InterPro" id="IPR036086">
    <property type="entry name" value="ParB/Sulfiredoxin_sf"/>
</dbReference>
<feature type="region of interest" description="Disordered" evidence="1">
    <location>
        <begin position="351"/>
        <end position="411"/>
    </location>
</feature>
<evidence type="ECO:0000313" key="3">
    <source>
        <dbReference type="EMBL" id="GCD41357.1"/>
    </source>
</evidence>
<dbReference type="PANTHER" id="PTHR33375">
    <property type="entry name" value="CHROMOSOME-PARTITIONING PROTEIN PARB-RELATED"/>
    <property type="match status" value="1"/>
</dbReference>
<dbReference type="Proteomes" id="UP000286746">
    <property type="component" value="Unassembled WGS sequence"/>
</dbReference>
<keyword evidence="4" id="KW-1185">Reference proteome</keyword>
<dbReference type="EMBL" id="BHZD01000001">
    <property type="protein sequence ID" value="GCD41357.1"/>
    <property type="molecule type" value="Genomic_DNA"/>
</dbReference>
<evidence type="ECO:0000313" key="4">
    <source>
        <dbReference type="Proteomes" id="UP000286746"/>
    </source>
</evidence>
<sequence length="411" mass="44609">MTGHQYSSTLAEADQDELTALTEETAPDTIGSHGRAEANSAQRVPIGALAVGDGPRFTGEDVAHIRLLSEVVDELPPIVVHRSTMQVIDGVHRLRAMHLAGRDSVRVVFFDGSEAGAFVRAVEANVRHGLPLSVAERRAAAVRIMSSHLDWSDRRIAAVAGLSARTVAEIRSSSDSVREADEARLGRDGRTRPLEAAHGRRLAGRLIAARPEASLREIAKDAGISPETVRDVRQRLARGEDPVPQNRRGKSARTRRDVSYERARPGRVVERIPNRPASHDHQAAVVQALRRDPSLRLSESGRLLLRWLEVSLSAAREWERILDAVPSHRTQQMADLAKSFAEDWGRLADQVGSRTTPDQAKPDQAAAPARTTPERTTPESTAVTPLDSGGVQLRKSAVGHPPSAETDVGLG</sequence>
<feature type="domain" description="ParB-like N-terminal" evidence="2">
    <location>
        <begin position="42"/>
        <end position="126"/>
    </location>
</feature>
<feature type="region of interest" description="Disordered" evidence="1">
    <location>
        <begin position="175"/>
        <end position="197"/>
    </location>
</feature>
<dbReference type="GO" id="GO:0007059">
    <property type="term" value="P:chromosome segregation"/>
    <property type="evidence" value="ECO:0007669"/>
    <property type="project" value="TreeGrafter"/>
</dbReference>
<feature type="compositionally biased region" description="Basic and acidic residues" evidence="1">
    <location>
        <begin position="254"/>
        <end position="264"/>
    </location>
</feature>